<dbReference type="OrthoDB" id="548546at2759"/>
<proteinExistence type="predicted"/>
<dbReference type="ExpressionAtlas" id="A0A2K3E6T8">
    <property type="expression patterns" value="baseline"/>
</dbReference>
<dbReference type="EMBL" id="CM008962">
    <property type="protein sequence ID" value="PNW88457.1"/>
    <property type="molecule type" value="Genomic_DNA"/>
</dbReference>
<name>A0A2K3E6T8_CHLRE</name>
<dbReference type="STRING" id="3055.A0A2K3E6T8"/>
<dbReference type="AlphaFoldDB" id="A0A2K3E6T8"/>
<feature type="compositionally biased region" description="Gly residues" evidence="2">
    <location>
        <begin position="310"/>
        <end position="322"/>
    </location>
</feature>
<protein>
    <submittedName>
        <fullName evidence="3">Uncharacterized protein</fullName>
    </submittedName>
</protein>
<feature type="compositionally biased region" description="Low complexity" evidence="2">
    <location>
        <begin position="597"/>
        <end position="606"/>
    </location>
</feature>
<feature type="region of interest" description="Disordered" evidence="2">
    <location>
        <begin position="582"/>
        <end position="617"/>
    </location>
</feature>
<evidence type="ECO:0000313" key="3">
    <source>
        <dbReference type="EMBL" id="PNW88457.1"/>
    </source>
</evidence>
<feature type="region of interest" description="Disordered" evidence="2">
    <location>
        <begin position="59"/>
        <end position="276"/>
    </location>
</feature>
<evidence type="ECO:0000256" key="2">
    <source>
        <dbReference type="SAM" id="MobiDB-lite"/>
    </source>
</evidence>
<feature type="compositionally biased region" description="Polar residues" evidence="2">
    <location>
        <begin position="147"/>
        <end position="162"/>
    </location>
</feature>
<dbReference type="Gramene" id="PNW88457">
    <property type="protein sequence ID" value="PNW88457"/>
    <property type="gene ID" value="CHLRE_01g030400v5"/>
</dbReference>
<dbReference type="InParanoid" id="A0A2K3E6T8"/>
<accession>A0A2K3E6T8</accession>
<dbReference type="GeneID" id="5715366"/>
<feature type="compositionally biased region" description="Low complexity" evidence="2">
    <location>
        <begin position="199"/>
        <end position="211"/>
    </location>
</feature>
<gene>
    <name evidence="3" type="ORF">CHLRE_01g030400v5</name>
</gene>
<feature type="compositionally biased region" description="Low complexity" evidence="2">
    <location>
        <begin position="166"/>
        <end position="185"/>
    </location>
</feature>
<feature type="compositionally biased region" description="Low complexity" evidence="2">
    <location>
        <begin position="87"/>
        <end position="106"/>
    </location>
</feature>
<evidence type="ECO:0000256" key="1">
    <source>
        <dbReference type="SAM" id="Coils"/>
    </source>
</evidence>
<dbReference type="RefSeq" id="XP_042928542.1">
    <property type="nucleotide sequence ID" value="XM_043058628.1"/>
</dbReference>
<sequence length="794" mass="79608">MEAATNPEELLEALNSLIAGVGEAYIELSGQTAATQAIVADLRRCAAFLNTRLHGEQQPAPWLLSSRSGGSAATTSTPAATPPPGRRSPAAADSSSAPNSATATPFSGPPPSFRSPSPSRGPMFPTALGESGGDGSPGAGTPMDGGSRTQQGTPVAPGSSNRPPLASAGAGRGVAAGARAANRGAGTVGPGPSVRNVSSMPAAGRPSGAAARTRDASPQRAGAGAPVQASPGAPLMRAASPGGVGTPRSQPTAPFAGGTPAAVPQDASPAHPNVPSHLPLAAQRAMAAAAAMAANSGDSNDARGTTAGNDSGGAGGTSGGHQDGSAAAATKPAGPPQLPLALRRAMQQYRETMSTREQLLQQAQRRGGGAGLSTLADTVSAASRSYCSALARLYPASSAPLAVSASMAAAQLQRVSLGRVPAGLQMQQEAVAVLRREAQVKFSALVAAQTWLTQSLTDLQRSRGAGGGVSAANRRAVQAEACAALLPEVEQLRAELAAVQAELAAAEEQLEQLQSQAAQQQRGRVGSAGAGRGALEEAASTALAALGVDYELAEAAALWRNRFLRAMLADAAPVAARAAVGAGPAGRGAGTAGRGGRQTAAQAEAAGQGGRGGLQPRDRAATVSNMHLMPRPLGMWLPDAMWALASTAAPDTDLAAASGPGPAWAVLLPTHKVVGGASHAPGTQAPFPAPVLCGSAQDAVAYGRAQQQLQATVFQLYLEGELAAPLLPRQRPPPPPLQPARGASSIQQRTVAVVAWERWLAQWRMAHLLLVKGAWNKLCSVVELEEEDEGGQGA</sequence>
<feature type="compositionally biased region" description="Low complexity" evidence="2">
    <location>
        <begin position="251"/>
        <end position="264"/>
    </location>
</feature>
<keyword evidence="1" id="KW-0175">Coiled coil</keyword>
<feature type="coiled-coil region" evidence="1">
    <location>
        <begin position="489"/>
        <end position="523"/>
    </location>
</feature>
<feature type="compositionally biased region" description="Low complexity" evidence="2">
    <location>
        <begin position="65"/>
        <end position="79"/>
    </location>
</feature>
<dbReference type="KEGG" id="cre:CHLRE_01g030400v5"/>
<feature type="compositionally biased region" description="Gly residues" evidence="2">
    <location>
        <begin position="583"/>
        <end position="596"/>
    </location>
</feature>
<keyword evidence="4" id="KW-1185">Reference proteome</keyword>
<organism evidence="3 4">
    <name type="scientific">Chlamydomonas reinhardtii</name>
    <name type="common">Chlamydomonas smithii</name>
    <dbReference type="NCBI Taxonomy" id="3055"/>
    <lineage>
        <taxon>Eukaryota</taxon>
        <taxon>Viridiplantae</taxon>
        <taxon>Chlorophyta</taxon>
        <taxon>core chlorophytes</taxon>
        <taxon>Chlorophyceae</taxon>
        <taxon>CS clade</taxon>
        <taxon>Chlamydomonadales</taxon>
        <taxon>Chlamydomonadaceae</taxon>
        <taxon>Chlamydomonas</taxon>
    </lineage>
</organism>
<dbReference type="Proteomes" id="UP000006906">
    <property type="component" value="Chromosome 1"/>
</dbReference>
<reference evidence="3 4" key="1">
    <citation type="journal article" date="2007" name="Science">
        <title>The Chlamydomonas genome reveals the evolution of key animal and plant functions.</title>
        <authorList>
            <person name="Merchant S.S."/>
            <person name="Prochnik S.E."/>
            <person name="Vallon O."/>
            <person name="Harris E.H."/>
            <person name="Karpowicz S.J."/>
            <person name="Witman G.B."/>
            <person name="Terry A."/>
            <person name="Salamov A."/>
            <person name="Fritz-Laylin L.K."/>
            <person name="Marechal-Drouard L."/>
            <person name="Marshall W.F."/>
            <person name="Qu L.H."/>
            <person name="Nelson D.R."/>
            <person name="Sanderfoot A.A."/>
            <person name="Spalding M.H."/>
            <person name="Kapitonov V.V."/>
            <person name="Ren Q."/>
            <person name="Ferris P."/>
            <person name="Lindquist E."/>
            <person name="Shapiro H."/>
            <person name="Lucas S.M."/>
            <person name="Grimwood J."/>
            <person name="Schmutz J."/>
            <person name="Cardol P."/>
            <person name="Cerutti H."/>
            <person name="Chanfreau G."/>
            <person name="Chen C.L."/>
            <person name="Cognat V."/>
            <person name="Croft M.T."/>
            <person name="Dent R."/>
            <person name="Dutcher S."/>
            <person name="Fernandez E."/>
            <person name="Fukuzawa H."/>
            <person name="Gonzalez-Ballester D."/>
            <person name="Gonzalez-Halphen D."/>
            <person name="Hallmann A."/>
            <person name="Hanikenne M."/>
            <person name="Hippler M."/>
            <person name="Inwood W."/>
            <person name="Jabbari K."/>
            <person name="Kalanon M."/>
            <person name="Kuras R."/>
            <person name="Lefebvre P.A."/>
            <person name="Lemaire S.D."/>
            <person name="Lobanov A.V."/>
            <person name="Lohr M."/>
            <person name="Manuell A."/>
            <person name="Meier I."/>
            <person name="Mets L."/>
            <person name="Mittag M."/>
            <person name="Mittelmeier T."/>
            <person name="Moroney J.V."/>
            <person name="Moseley J."/>
            <person name="Napoli C."/>
            <person name="Nedelcu A.M."/>
            <person name="Niyogi K."/>
            <person name="Novoselov S.V."/>
            <person name="Paulsen I.T."/>
            <person name="Pazour G."/>
            <person name="Purton S."/>
            <person name="Ral J.P."/>
            <person name="Riano-Pachon D.M."/>
            <person name="Riekhof W."/>
            <person name="Rymarquis L."/>
            <person name="Schroda M."/>
            <person name="Stern D."/>
            <person name="Umen J."/>
            <person name="Willows R."/>
            <person name="Wilson N."/>
            <person name="Zimmer S.L."/>
            <person name="Allmer J."/>
            <person name="Balk J."/>
            <person name="Bisova K."/>
            <person name="Chen C.J."/>
            <person name="Elias M."/>
            <person name="Gendler K."/>
            <person name="Hauser C."/>
            <person name="Lamb M.R."/>
            <person name="Ledford H."/>
            <person name="Long J.C."/>
            <person name="Minagawa J."/>
            <person name="Page M.D."/>
            <person name="Pan J."/>
            <person name="Pootakham W."/>
            <person name="Roje S."/>
            <person name="Rose A."/>
            <person name="Stahlberg E."/>
            <person name="Terauchi A.M."/>
            <person name="Yang P."/>
            <person name="Ball S."/>
            <person name="Bowler C."/>
            <person name="Dieckmann C.L."/>
            <person name="Gladyshev V.N."/>
            <person name="Green P."/>
            <person name="Jorgensen R."/>
            <person name="Mayfield S."/>
            <person name="Mueller-Roeber B."/>
            <person name="Rajamani S."/>
            <person name="Sayre R.T."/>
            <person name="Brokstein P."/>
            <person name="Dubchak I."/>
            <person name="Goodstein D."/>
            <person name="Hornick L."/>
            <person name="Huang Y.W."/>
            <person name="Jhaveri J."/>
            <person name="Luo Y."/>
            <person name="Martinez D."/>
            <person name="Ngau W.C."/>
            <person name="Otillar B."/>
            <person name="Poliakov A."/>
            <person name="Porter A."/>
            <person name="Szajkowski L."/>
            <person name="Werner G."/>
            <person name="Zhou K."/>
            <person name="Grigoriev I.V."/>
            <person name="Rokhsar D.S."/>
            <person name="Grossman A.R."/>
        </authorList>
    </citation>
    <scope>NUCLEOTIDE SEQUENCE [LARGE SCALE GENOMIC DNA]</scope>
    <source>
        <strain evidence="4">CC-503</strain>
    </source>
</reference>
<feature type="region of interest" description="Disordered" evidence="2">
    <location>
        <begin position="292"/>
        <end position="336"/>
    </location>
</feature>
<evidence type="ECO:0000313" key="4">
    <source>
        <dbReference type="Proteomes" id="UP000006906"/>
    </source>
</evidence>